<evidence type="ECO:0000313" key="2">
    <source>
        <dbReference type="EMBL" id="ESR26729.1"/>
    </source>
</evidence>
<dbReference type="RefSeq" id="WP_023430662.1">
    <property type="nucleotide sequence ID" value="NZ_AWXZ01000013.1"/>
</dbReference>
<dbReference type="OrthoDB" id="7595324at2"/>
<protein>
    <recommendedName>
        <fullName evidence="4">TIGR02281 family clan AA aspartic protease</fullName>
    </recommendedName>
</protein>
<reference evidence="2 3" key="1">
    <citation type="journal article" date="2014" name="Genome Announc.">
        <title>Draft Genome Sequence of Lutibaculum baratangense Strain AMV1T, Isolated from a Mud Volcano in Andamans, India.</title>
        <authorList>
            <person name="Singh A."/>
            <person name="Sreenivas A."/>
            <person name="Sathyanarayana Reddy G."/>
            <person name="Pinnaka A.K."/>
            <person name="Shivaji S."/>
        </authorList>
    </citation>
    <scope>NUCLEOTIDE SEQUENCE [LARGE SCALE GENOMIC DNA]</scope>
    <source>
        <strain evidence="2 3">AMV1</strain>
    </source>
</reference>
<dbReference type="STRING" id="631454.N177_0513"/>
<name>V4RN63_9HYPH</name>
<dbReference type="InterPro" id="IPR034122">
    <property type="entry name" value="Retropepsin-like_bacterial"/>
</dbReference>
<evidence type="ECO:0000313" key="3">
    <source>
        <dbReference type="Proteomes" id="UP000017819"/>
    </source>
</evidence>
<accession>V4RN63</accession>
<keyword evidence="1" id="KW-0732">Signal</keyword>
<comment type="caution">
    <text evidence="2">The sequence shown here is derived from an EMBL/GenBank/DDBJ whole genome shotgun (WGS) entry which is preliminary data.</text>
</comment>
<gene>
    <name evidence="2" type="ORF">N177_0513</name>
</gene>
<sequence length="165" mass="17612">MRWLWLILLLSGVAVAVPALEQATDPDGRTAAETASAVSTPPMRDVRIAADDRGHFGVRAVIAGRDFLMIADTGASVVVLTEADARRAGFNPASLAYDVPVSTANGTAYAAEVSIARMEVEHIVVRDVRALVAKPEALQRSLLGMTFLGRLREFSVKNGQLVLVD</sequence>
<organism evidence="2 3">
    <name type="scientific">Lutibaculum baratangense AMV1</name>
    <dbReference type="NCBI Taxonomy" id="631454"/>
    <lineage>
        <taxon>Bacteria</taxon>
        <taxon>Pseudomonadati</taxon>
        <taxon>Pseudomonadota</taxon>
        <taxon>Alphaproteobacteria</taxon>
        <taxon>Hyphomicrobiales</taxon>
        <taxon>Tepidamorphaceae</taxon>
        <taxon>Lutibaculum</taxon>
    </lineage>
</organism>
<evidence type="ECO:0008006" key="4">
    <source>
        <dbReference type="Google" id="ProtNLM"/>
    </source>
</evidence>
<dbReference type="InterPro" id="IPR021109">
    <property type="entry name" value="Peptidase_aspartic_dom_sf"/>
</dbReference>
<dbReference type="Gene3D" id="2.40.70.10">
    <property type="entry name" value="Acid Proteases"/>
    <property type="match status" value="1"/>
</dbReference>
<proteinExistence type="predicted"/>
<dbReference type="SUPFAM" id="SSF50630">
    <property type="entry name" value="Acid proteases"/>
    <property type="match status" value="1"/>
</dbReference>
<dbReference type="EMBL" id="AWXZ01000013">
    <property type="protein sequence ID" value="ESR26729.1"/>
    <property type="molecule type" value="Genomic_DNA"/>
</dbReference>
<dbReference type="Proteomes" id="UP000017819">
    <property type="component" value="Unassembled WGS sequence"/>
</dbReference>
<evidence type="ECO:0000256" key="1">
    <source>
        <dbReference type="SAM" id="SignalP"/>
    </source>
</evidence>
<keyword evidence="3" id="KW-1185">Reference proteome</keyword>
<dbReference type="InterPro" id="IPR011969">
    <property type="entry name" value="Clan_AA_Asp_peptidase_C"/>
</dbReference>
<dbReference type="eggNOG" id="COG3577">
    <property type="taxonomic scope" value="Bacteria"/>
</dbReference>
<feature type="signal peptide" evidence="1">
    <location>
        <begin position="1"/>
        <end position="16"/>
    </location>
</feature>
<feature type="chain" id="PRO_5004726938" description="TIGR02281 family clan AA aspartic protease" evidence="1">
    <location>
        <begin position="17"/>
        <end position="165"/>
    </location>
</feature>
<dbReference type="NCBIfam" id="TIGR02281">
    <property type="entry name" value="clan_AA_DTGA"/>
    <property type="match status" value="1"/>
</dbReference>
<dbReference type="AlphaFoldDB" id="V4RN63"/>
<dbReference type="CDD" id="cd05483">
    <property type="entry name" value="retropepsin_like_bacteria"/>
    <property type="match status" value="1"/>
</dbReference>
<dbReference type="Pfam" id="PF13975">
    <property type="entry name" value="gag-asp_proteas"/>
    <property type="match status" value="1"/>
</dbReference>